<dbReference type="PANTHER" id="PTHR19303:SF73">
    <property type="entry name" value="PROTEIN PDC2"/>
    <property type="match status" value="1"/>
</dbReference>
<dbReference type="Pfam" id="PF03221">
    <property type="entry name" value="HTH_Tnp_Tc5"/>
    <property type="match status" value="1"/>
</dbReference>
<dbReference type="EMBL" id="LWCA01000270">
    <property type="protein sequence ID" value="OAF69509.1"/>
    <property type="molecule type" value="Genomic_DNA"/>
</dbReference>
<dbReference type="InterPro" id="IPR004875">
    <property type="entry name" value="DDE_SF_endonuclease_dom"/>
</dbReference>
<dbReference type="Pfam" id="PF03184">
    <property type="entry name" value="DDE_1"/>
    <property type="match status" value="1"/>
</dbReference>
<evidence type="ECO:0000313" key="3">
    <source>
        <dbReference type="EMBL" id="OAF69509.1"/>
    </source>
</evidence>
<dbReference type="InterPro" id="IPR006600">
    <property type="entry name" value="HTH_CenpB_DNA-bd_dom"/>
</dbReference>
<reference evidence="3 4" key="1">
    <citation type="submission" date="2016-04" db="EMBL/GenBank/DDBJ databases">
        <title>The genome of Intoshia linei affirms orthonectids as highly simplified spiralians.</title>
        <authorList>
            <person name="Mikhailov K.V."/>
            <person name="Slusarev G.S."/>
            <person name="Nikitin M.A."/>
            <person name="Logacheva M.D."/>
            <person name="Penin A."/>
            <person name="Aleoshin V."/>
            <person name="Panchin Y.V."/>
        </authorList>
    </citation>
    <scope>NUCLEOTIDE SEQUENCE [LARGE SCALE GENOMIC DNA]</scope>
    <source>
        <strain evidence="3">Intl2013</strain>
        <tissue evidence="3">Whole animal</tissue>
    </source>
</reference>
<dbReference type="PANTHER" id="PTHR19303">
    <property type="entry name" value="TRANSPOSON"/>
    <property type="match status" value="1"/>
</dbReference>
<keyword evidence="1" id="KW-0238">DNA-binding</keyword>
<organism evidence="3 4">
    <name type="scientific">Intoshia linei</name>
    <dbReference type="NCBI Taxonomy" id="1819745"/>
    <lineage>
        <taxon>Eukaryota</taxon>
        <taxon>Metazoa</taxon>
        <taxon>Spiralia</taxon>
        <taxon>Lophotrochozoa</taxon>
        <taxon>Mesozoa</taxon>
        <taxon>Orthonectida</taxon>
        <taxon>Rhopaluridae</taxon>
        <taxon>Intoshia</taxon>
    </lineage>
</organism>
<evidence type="ECO:0000313" key="4">
    <source>
        <dbReference type="Proteomes" id="UP000078046"/>
    </source>
</evidence>
<dbReference type="OrthoDB" id="9909311at2759"/>
<dbReference type="AlphaFoldDB" id="A0A177B5F1"/>
<dbReference type="SUPFAM" id="SSF46689">
    <property type="entry name" value="Homeodomain-like"/>
    <property type="match status" value="1"/>
</dbReference>
<evidence type="ECO:0000259" key="2">
    <source>
        <dbReference type="PROSITE" id="PS51253"/>
    </source>
</evidence>
<gene>
    <name evidence="3" type="ORF">A3Q56_02730</name>
</gene>
<dbReference type="Proteomes" id="UP000078046">
    <property type="component" value="Unassembled WGS sequence"/>
</dbReference>
<sequence>MLNKLQKTSEKMGQENFTASTGWLDKFKKRHNIKYKSLKGEANFVNINLIDKFKEDFKTLSKNYDKKNIFNCDKAGEKLTPLVIYKSKKPQCFISNEHIIKNLNIDNTSQNKAWMTTTIFLNWLQNENKQ</sequence>
<comment type="caution">
    <text evidence="3">The sequence shown here is derived from an EMBL/GenBank/DDBJ whole genome shotgun (WGS) entry which is preliminary data.</text>
</comment>
<proteinExistence type="predicted"/>
<dbReference type="GO" id="GO:0005634">
    <property type="term" value="C:nucleus"/>
    <property type="evidence" value="ECO:0007669"/>
    <property type="project" value="TreeGrafter"/>
</dbReference>
<keyword evidence="4" id="KW-1185">Reference proteome</keyword>
<dbReference type="InterPro" id="IPR009057">
    <property type="entry name" value="Homeodomain-like_sf"/>
</dbReference>
<protein>
    <recommendedName>
        <fullName evidence="2">HTH CENPB-type domain-containing protein</fullName>
    </recommendedName>
</protein>
<accession>A0A177B5F1</accession>
<name>A0A177B5F1_9BILA</name>
<dbReference type="PROSITE" id="PS51253">
    <property type="entry name" value="HTH_CENPB"/>
    <property type="match status" value="1"/>
</dbReference>
<dbReference type="Gene3D" id="1.10.10.60">
    <property type="entry name" value="Homeodomain-like"/>
    <property type="match status" value="1"/>
</dbReference>
<evidence type="ECO:0000256" key="1">
    <source>
        <dbReference type="ARBA" id="ARBA00023125"/>
    </source>
</evidence>
<feature type="domain" description="HTH CENPB-type" evidence="2">
    <location>
        <begin position="1"/>
        <end position="37"/>
    </location>
</feature>
<dbReference type="GO" id="GO:0003677">
    <property type="term" value="F:DNA binding"/>
    <property type="evidence" value="ECO:0007669"/>
    <property type="project" value="UniProtKB-KW"/>
</dbReference>
<dbReference type="InterPro" id="IPR050863">
    <property type="entry name" value="CenT-Element_Derived"/>
</dbReference>